<keyword evidence="1" id="KW-1133">Transmembrane helix</keyword>
<dbReference type="AlphaFoldDB" id="A0A1H7JJH2"/>
<protein>
    <submittedName>
        <fullName evidence="2">Uncharacterized iron-regulated membrane protein</fullName>
    </submittedName>
</protein>
<dbReference type="PANTHER" id="PTHR34219">
    <property type="entry name" value="IRON-REGULATED INNER MEMBRANE PROTEIN-RELATED"/>
    <property type="match status" value="1"/>
</dbReference>
<reference evidence="3" key="1">
    <citation type="submission" date="2016-10" db="EMBL/GenBank/DDBJ databases">
        <authorList>
            <person name="Varghese N."/>
            <person name="Submissions S."/>
        </authorList>
    </citation>
    <scope>NUCLEOTIDE SEQUENCE [LARGE SCALE GENOMIC DNA]</scope>
    <source>
        <strain evidence="3">DSM 18733</strain>
    </source>
</reference>
<dbReference type="STRING" id="407022.SAMN05661044_01032"/>
<feature type="transmembrane region" description="Helical" evidence="1">
    <location>
        <begin position="21"/>
        <end position="47"/>
    </location>
</feature>
<accession>A0A1H7JJH2</accession>
<dbReference type="RefSeq" id="WP_093319438.1">
    <property type="nucleotide sequence ID" value="NZ_FOAF01000001.1"/>
</dbReference>
<feature type="transmembrane region" description="Helical" evidence="1">
    <location>
        <begin position="213"/>
        <end position="236"/>
    </location>
</feature>
<dbReference type="EMBL" id="FOAF01000001">
    <property type="protein sequence ID" value="SEK74516.1"/>
    <property type="molecule type" value="Genomic_DNA"/>
</dbReference>
<feature type="transmembrane region" description="Helical" evidence="1">
    <location>
        <begin position="369"/>
        <end position="391"/>
    </location>
</feature>
<name>A0A1H7JJH2_OLID1</name>
<dbReference type="InterPro" id="IPR005625">
    <property type="entry name" value="PepSY-ass_TM"/>
</dbReference>
<sequence length="406" mass="46627">MLIKKERSVKANKSTFRKVSEWLHLWIGLFSGIIVFVVCLTGGIWVWRYEVWHFTERYQQVAPQKASFLVPSRLIARTGQYLSEKSGKAVNAQSITYGKVNRAAYLSFKLGKDGGALVYVNPYTGEKLKDKREPSPSEKFFIFIRAGHRFFWLPQKIGSPIVGAACILFLITLITGFIWWYPSKWNKKAREKSFKIKWGAKWKRLNIDLHNVLGFYSLLVVMALTISGVVFTFEWFEKAVYSTLTWKQQPAATAETPLSDTLTVGLPKLNHPEDMIFHKINSLYPNGFARLFIGFPERPADTYETYVGFGDGTLIYNMDFRYFDQGSLKELSGTTERTKPYKNLSLGEKIFRMNFDIHTGQIIGLPSKILAFFACIIGAGLPVTGFIIWYNRKWGKKKKNRKIVIL</sequence>
<dbReference type="OrthoDB" id="111691at2"/>
<keyword evidence="1" id="KW-0472">Membrane</keyword>
<keyword evidence="1" id="KW-0812">Transmembrane</keyword>
<feature type="transmembrane region" description="Helical" evidence="1">
    <location>
        <begin position="161"/>
        <end position="181"/>
    </location>
</feature>
<dbReference type="Pfam" id="PF03929">
    <property type="entry name" value="PepSY_TM"/>
    <property type="match status" value="1"/>
</dbReference>
<gene>
    <name evidence="2" type="ORF">SAMN05661044_01032</name>
</gene>
<organism evidence="2 3">
    <name type="scientific">Olivibacter domesticus</name>
    <name type="common">Pseudosphingobacterium domesticum</name>
    <dbReference type="NCBI Taxonomy" id="407022"/>
    <lineage>
        <taxon>Bacteria</taxon>
        <taxon>Pseudomonadati</taxon>
        <taxon>Bacteroidota</taxon>
        <taxon>Sphingobacteriia</taxon>
        <taxon>Sphingobacteriales</taxon>
        <taxon>Sphingobacteriaceae</taxon>
        <taxon>Olivibacter</taxon>
    </lineage>
</organism>
<evidence type="ECO:0000256" key="1">
    <source>
        <dbReference type="SAM" id="Phobius"/>
    </source>
</evidence>
<dbReference type="PANTHER" id="PTHR34219:SF3">
    <property type="entry name" value="BLL7967 PROTEIN"/>
    <property type="match status" value="1"/>
</dbReference>
<evidence type="ECO:0000313" key="2">
    <source>
        <dbReference type="EMBL" id="SEK74516.1"/>
    </source>
</evidence>
<keyword evidence="3" id="KW-1185">Reference proteome</keyword>
<proteinExistence type="predicted"/>
<dbReference type="Proteomes" id="UP000199421">
    <property type="component" value="Unassembled WGS sequence"/>
</dbReference>
<evidence type="ECO:0000313" key="3">
    <source>
        <dbReference type="Proteomes" id="UP000199421"/>
    </source>
</evidence>